<dbReference type="Proteomes" id="UP000230605">
    <property type="component" value="Chromosome 7"/>
</dbReference>
<feature type="compositionally biased region" description="Acidic residues" evidence="1">
    <location>
        <begin position="103"/>
        <end position="132"/>
    </location>
</feature>
<evidence type="ECO:0000256" key="1">
    <source>
        <dbReference type="SAM" id="MobiDB-lite"/>
    </source>
</evidence>
<dbReference type="EMBL" id="LKMD01000106">
    <property type="protein sequence ID" value="PIA92411.1"/>
    <property type="molecule type" value="Genomic_DNA"/>
</dbReference>
<feature type="compositionally biased region" description="Acidic residues" evidence="1">
    <location>
        <begin position="436"/>
        <end position="476"/>
    </location>
</feature>
<gene>
    <name evidence="2" type="ORF">CB0940_09913</name>
    <name evidence="3" type="ORF">RHO25_010394</name>
</gene>
<sequence>MEEEDTLFVPRDNSSQAAGERSEASIRASSPALSLSGSISSSIFFQGNARDLEELDMVDIASVASLPNEMADAGVNEARAHDLHKRPNSKPGGGPDDDRADSVLDDDDSRDSDDGFPDPADVEPYNDPESEDYVLQPGDPGFVGPIYAHSPEWHTHPVQGYTRHIYYEIGFDRNKVPAANATREVLLHDGRCRPMIEFFDRCTVAETIDVHFPDHSPLRVWNEFWAAESALWDKATLIHIHFHGRSWGRNEDYTWKVPGLARPLKVYAFMQELNETDSDIVYLLDTWINTRFKRFHRTHAMTEFILAGMSEPVRGTGEQRATFEGDFSLAFPRILGDYLEDRRYDHAHLQRAIMDYIRDPRTVQQLEGFEELQSTPELMRWDKSLSNNCLRIWDLKPSKASAKRGIEIWRIKVDPYICQVTGLMHFCRKRIQPEPEPPEEGTPEPADEEMEDVPDWAPEEEDHDEGFVSDEEEEQGSCDGDGGGDGGDDDNDGGGAGSGSASGSSPADLVNMNMHGGEDDDDMPHDNF</sequence>
<evidence type="ECO:0000313" key="5">
    <source>
        <dbReference type="Proteomes" id="UP001302367"/>
    </source>
</evidence>
<dbReference type="OrthoDB" id="3641891at2759"/>
<feature type="region of interest" description="Disordered" evidence="1">
    <location>
        <begin position="432"/>
        <end position="528"/>
    </location>
</feature>
<organism evidence="2 4">
    <name type="scientific">Cercospora beticola</name>
    <name type="common">Sugarbeet leaf spot fungus</name>
    <dbReference type="NCBI Taxonomy" id="122368"/>
    <lineage>
        <taxon>Eukaryota</taxon>
        <taxon>Fungi</taxon>
        <taxon>Dikarya</taxon>
        <taxon>Ascomycota</taxon>
        <taxon>Pezizomycotina</taxon>
        <taxon>Dothideomycetes</taxon>
        <taxon>Dothideomycetidae</taxon>
        <taxon>Mycosphaerellales</taxon>
        <taxon>Mycosphaerellaceae</taxon>
        <taxon>Cercospora</taxon>
    </lineage>
</organism>
<evidence type="ECO:0000313" key="2">
    <source>
        <dbReference type="EMBL" id="PIA92411.1"/>
    </source>
</evidence>
<reference evidence="2 4" key="1">
    <citation type="submission" date="2015-10" db="EMBL/GenBank/DDBJ databases">
        <title>The cercosporin biosynthetic gene cluster was horizontally transferred to several fungal lineages and shown to be expanded in Cercospora beticola based on microsynteny with recipient genomes.</title>
        <authorList>
            <person name="De Jonge R."/>
            <person name="Ebert M.K."/>
            <person name="Suttle J.C."/>
            <person name="Jurick Ii W.M."/>
            <person name="Secor G.A."/>
            <person name="Thomma B.P."/>
            <person name="Van De Peer Y."/>
            <person name="Bolton M.D."/>
        </authorList>
    </citation>
    <scope>NUCLEOTIDE SEQUENCE [LARGE SCALE GENOMIC DNA]</scope>
    <source>
        <strain evidence="2 4">09-40</strain>
    </source>
</reference>
<dbReference type="Proteomes" id="UP001302367">
    <property type="component" value="Chromosome 7"/>
</dbReference>
<dbReference type="EMBL" id="CP134190">
    <property type="protein sequence ID" value="WPB05740.1"/>
    <property type="molecule type" value="Genomic_DNA"/>
</dbReference>
<dbReference type="AlphaFoldDB" id="A0A2G5HIM0"/>
<feature type="compositionally biased region" description="Acidic residues" evidence="1">
    <location>
        <begin position="518"/>
        <end position="528"/>
    </location>
</feature>
<reference evidence="3 5" key="2">
    <citation type="submission" date="2023-09" db="EMBL/GenBank/DDBJ databases">
        <title>Complete-Gapless Cercospora beticola genome.</title>
        <authorList>
            <person name="Wyatt N.A."/>
            <person name="Spanner R.E."/>
            <person name="Bolton M.D."/>
        </authorList>
    </citation>
    <scope>NUCLEOTIDE SEQUENCE [LARGE SCALE GENOMIC DNA]</scope>
    <source>
        <strain evidence="3">Cb09-40</strain>
    </source>
</reference>
<feature type="region of interest" description="Disordered" evidence="1">
    <location>
        <begin position="72"/>
        <end position="137"/>
    </location>
</feature>
<protein>
    <submittedName>
        <fullName evidence="2">Uncharacterized protein</fullName>
    </submittedName>
</protein>
<name>A0A2G5HIM0_CERBT</name>
<evidence type="ECO:0000313" key="4">
    <source>
        <dbReference type="Proteomes" id="UP000230605"/>
    </source>
</evidence>
<proteinExistence type="predicted"/>
<accession>A0A2G5HIM0</accession>
<evidence type="ECO:0000313" key="3">
    <source>
        <dbReference type="EMBL" id="WPB05740.1"/>
    </source>
</evidence>
<feature type="region of interest" description="Disordered" evidence="1">
    <location>
        <begin position="1"/>
        <end position="35"/>
    </location>
</feature>
<keyword evidence="5" id="KW-1185">Reference proteome</keyword>